<evidence type="ECO:0000259" key="1">
    <source>
        <dbReference type="Pfam" id="PF05685"/>
    </source>
</evidence>
<accession>L0D729</accession>
<name>L0D729_SINAD</name>
<dbReference type="PANTHER" id="PTHR34107">
    <property type="entry name" value="SLL0198 PROTEIN-RELATED"/>
    <property type="match status" value="1"/>
</dbReference>
<protein>
    <recommendedName>
        <fullName evidence="1">Putative restriction endonuclease domain-containing protein</fullName>
    </recommendedName>
</protein>
<feature type="domain" description="Putative restriction endonuclease" evidence="1">
    <location>
        <begin position="20"/>
        <end position="186"/>
    </location>
</feature>
<sequence>MATITRQIGPADHGQRMTLDEYIHADFVDGWLYELARGVIVATEVPGPDHGRVVRRLTRMFIVYEDRHPGVITFGAGGSDCRLRLPGMQSDRHPDQAIYLDPQPPGPNVWTRWTPHIVVEVVSKGGEDRDYVEKREEYLRVGVSEYWIVDPGQRRILVLCRAGDTWVETVVAAGATYRTHLLPGLEVRPDELLGE</sequence>
<evidence type="ECO:0000313" key="3">
    <source>
        <dbReference type="Proteomes" id="UP000010798"/>
    </source>
</evidence>
<dbReference type="KEGG" id="saci:Sinac_0805"/>
<dbReference type="eggNOG" id="COG4636">
    <property type="taxonomic scope" value="Bacteria"/>
</dbReference>
<dbReference type="SUPFAM" id="SSF52980">
    <property type="entry name" value="Restriction endonuclease-like"/>
    <property type="match status" value="1"/>
</dbReference>
<dbReference type="Pfam" id="PF05685">
    <property type="entry name" value="Uma2"/>
    <property type="match status" value="1"/>
</dbReference>
<dbReference type="CDD" id="cd06260">
    <property type="entry name" value="DUF820-like"/>
    <property type="match status" value="1"/>
</dbReference>
<reference evidence="2 3" key="1">
    <citation type="submission" date="2012-02" db="EMBL/GenBank/DDBJ databases">
        <title>Complete sequence of chromosome of Singulisphaera acidiphila DSM 18658.</title>
        <authorList>
            <consortium name="US DOE Joint Genome Institute (JGI-PGF)"/>
            <person name="Lucas S."/>
            <person name="Copeland A."/>
            <person name="Lapidus A."/>
            <person name="Glavina del Rio T."/>
            <person name="Dalin E."/>
            <person name="Tice H."/>
            <person name="Bruce D."/>
            <person name="Goodwin L."/>
            <person name="Pitluck S."/>
            <person name="Peters L."/>
            <person name="Ovchinnikova G."/>
            <person name="Chertkov O."/>
            <person name="Kyrpides N."/>
            <person name="Mavromatis K."/>
            <person name="Ivanova N."/>
            <person name="Brettin T."/>
            <person name="Detter J.C."/>
            <person name="Han C."/>
            <person name="Larimer F."/>
            <person name="Land M."/>
            <person name="Hauser L."/>
            <person name="Markowitz V."/>
            <person name="Cheng J.-F."/>
            <person name="Hugenholtz P."/>
            <person name="Woyke T."/>
            <person name="Wu D."/>
            <person name="Tindall B."/>
            <person name="Pomrenke H."/>
            <person name="Brambilla E."/>
            <person name="Klenk H.-P."/>
            <person name="Eisen J.A."/>
        </authorList>
    </citation>
    <scope>NUCLEOTIDE SEQUENCE [LARGE SCALE GENOMIC DNA]</scope>
    <source>
        <strain evidence="3">ATCC BAA-1392 / DSM 18658 / VKM B-2454 / MOB10</strain>
    </source>
</reference>
<dbReference type="OrthoDB" id="280487at2"/>
<keyword evidence="3" id="KW-1185">Reference proteome</keyword>
<proteinExistence type="predicted"/>
<dbReference type="HOGENOM" id="CLU_076312_0_1_0"/>
<organism evidence="2 3">
    <name type="scientific">Singulisphaera acidiphila (strain ATCC BAA-1392 / DSM 18658 / VKM B-2454 / MOB10)</name>
    <dbReference type="NCBI Taxonomy" id="886293"/>
    <lineage>
        <taxon>Bacteria</taxon>
        <taxon>Pseudomonadati</taxon>
        <taxon>Planctomycetota</taxon>
        <taxon>Planctomycetia</taxon>
        <taxon>Isosphaerales</taxon>
        <taxon>Isosphaeraceae</taxon>
        <taxon>Singulisphaera</taxon>
    </lineage>
</organism>
<dbReference type="InterPro" id="IPR011335">
    <property type="entry name" value="Restrct_endonuc-II-like"/>
</dbReference>
<dbReference type="InterPro" id="IPR008538">
    <property type="entry name" value="Uma2"/>
</dbReference>
<gene>
    <name evidence="2" type="ordered locus">Sinac_0805</name>
</gene>
<dbReference type="Gene3D" id="3.90.1570.10">
    <property type="entry name" value="tt1808, chain A"/>
    <property type="match status" value="1"/>
</dbReference>
<dbReference type="AlphaFoldDB" id="L0D729"/>
<dbReference type="PANTHER" id="PTHR34107:SF4">
    <property type="entry name" value="SLL1222 PROTEIN"/>
    <property type="match status" value="1"/>
</dbReference>
<dbReference type="EMBL" id="CP003364">
    <property type="protein sequence ID" value="AGA25214.1"/>
    <property type="molecule type" value="Genomic_DNA"/>
</dbReference>
<dbReference type="InterPro" id="IPR012296">
    <property type="entry name" value="Nuclease_put_TT1808"/>
</dbReference>
<dbReference type="STRING" id="886293.Sinac_0805"/>
<dbReference type="RefSeq" id="WP_015244394.1">
    <property type="nucleotide sequence ID" value="NC_019892.1"/>
</dbReference>
<dbReference type="Proteomes" id="UP000010798">
    <property type="component" value="Chromosome"/>
</dbReference>
<evidence type="ECO:0000313" key="2">
    <source>
        <dbReference type="EMBL" id="AGA25214.1"/>
    </source>
</evidence>